<dbReference type="AlphaFoldDB" id="A0AAV5WUQ0"/>
<reference evidence="2" key="1">
    <citation type="submission" date="2023-10" db="EMBL/GenBank/DDBJ databases">
        <title>Genome assembly of Pristionchus species.</title>
        <authorList>
            <person name="Yoshida K."/>
            <person name="Sommer R.J."/>
        </authorList>
    </citation>
    <scope>NUCLEOTIDE SEQUENCE</scope>
    <source>
        <strain evidence="2">RS5133</strain>
    </source>
</reference>
<gene>
    <name evidence="2" type="ORF">PFISCL1PPCAC_27049</name>
</gene>
<protein>
    <submittedName>
        <fullName evidence="2">Uncharacterized protein</fullName>
    </submittedName>
</protein>
<sequence>SISAMSSNSSELESSAVSVENGIVHKEEQQASTRLSEQEMTFRFDFNSSLPSDSFLSTLNSILVQSRFVHS</sequence>
<dbReference type="EMBL" id="BTSY01000007">
    <property type="protein sequence ID" value="GMT35752.1"/>
    <property type="molecule type" value="Genomic_DNA"/>
</dbReference>
<proteinExistence type="predicted"/>
<dbReference type="Proteomes" id="UP001432322">
    <property type="component" value="Unassembled WGS sequence"/>
</dbReference>
<evidence type="ECO:0000313" key="2">
    <source>
        <dbReference type="EMBL" id="GMT35752.1"/>
    </source>
</evidence>
<feature type="region of interest" description="Disordered" evidence="1">
    <location>
        <begin position="1"/>
        <end position="23"/>
    </location>
</feature>
<comment type="caution">
    <text evidence="2">The sequence shown here is derived from an EMBL/GenBank/DDBJ whole genome shotgun (WGS) entry which is preliminary data.</text>
</comment>
<keyword evidence="3" id="KW-1185">Reference proteome</keyword>
<evidence type="ECO:0000313" key="3">
    <source>
        <dbReference type="Proteomes" id="UP001432322"/>
    </source>
</evidence>
<accession>A0AAV5WUQ0</accession>
<evidence type="ECO:0000256" key="1">
    <source>
        <dbReference type="SAM" id="MobiDB-lite"/>
    </source>
</evidence>
<feature type="compositionally biased region" description="Low complexity" evidence="1">
    <location>
        <begin position="1"/>
        <end position="21"/>
    </location>
</feature>
<feature type="non-terminal residue" evidence="2">
    <location>
        <position position="71"/>
    </location>
</feature>
<feature type="non-terminal residue" evidence="2">
    <location>
        <position position="1"/>
    </location>
</feature>
<organism evidence="2 3">
    <name type="scientific">Pristionchus fissidentatus</name>
    <dbReference type="NCBI Taxonomy" id="1538716"/>
    <lineage>
        <taxon>Eukaryota</taxon>
        <taxon>Metazoa</taxon>
        <taxon>Ecdysozoa</taxon>
        <taxon>Nematoda</taxon>
        <taxon>Chromadorea</taxon>
        <taxon>Rhabditida</taxon>
        <taxon>Rhabditina</taxon>
        <taxon>Diplogasteromorpha</taxon>
        <taxon>Diplogasteroidea</taxon>
        <taxon>Neodiplogasteridae</taxon>
        <taxon>Pristionchus</taxon>
    </lineage>
</organism>
<name>A0AAV5WUQ0_9BILA</name>